<evidence type="ECO:0000259" key="2">
    <source>
        <dbReference type="PROSITE" id="PS50110"/>
    </source>
</evidence>
<feature type="modified residue" description="4-aspartylphosphate" evidence="1">
    <location>
        <position position="70"/>
    </location>
</feature>
<dbReference type="PANTHER" id="PTHR44520:SF2">
    <property type="entry name" value="RESPONSE REGULATOR RCP1"/>
    <property type="match status" value="1"/>
</dbReference>
<dbReference type="Proteomes" id="UP000182350">
    <property type="component" value="Unassembled WGS sequence"/>
</dbReference>
<dbReference type="PROSITE" id="PS50110">
    <property type="entry name" value="RESPONSE_REGULATORY"/>
    <property type="match status" value="1"/>
</dbReference>
<dbReference type="STRING" id="1122209.SAMN02745752_01582"/>
<dbReference type="Gene3D" id="3.40.50.2300">
    <property type="match status" value="1"/>
</dbReference>
<dbReference type="Pfam" id="PF00072">
    <property type="entry name" value="Response_reg"/>
    <property type="match status" value="1"/>
</dbReference>
<dbReference type="GO" id="GO:0000160">
    <property type="term" value="P:phosphorelay signal transduction system"/>
    <property type="evidence" value="ECO:0007669"/>
    <property type="project" value="InterPro"/>
</dbReference>
<feature type="domain" description="Response regulatory" evidence="2">
    <location>
        <begin position="12"/>
        <end position="137"/>
    </location>
</feature>
<dbReference type="PANTHER" id="PTHR44520">
    <property type="entry name" value="RESPONSE REGULATOR RCP1-RELATED"/>
    <property type="match status" value="1"/>
</dbReference>
<name>A0A1K1WVV0_9GAMM</name>
<dbReference type="AlphaFoldDB" id="A0A1K1WVV0"/>
<dbReference type="InterPro" id="IPR001789">
    <property type="entry name" value="Sig_transdc_resp-reg_receiver"/>
</dbReference>
<accession>A0A1K1WVV0</accession>
<keyword evidence="1" id="KW-0597">Phosphoprotein</keyword>
<gene>
    <name evidence="3" type="ORF">SAMN02745752_01582</name>
</gene>
<evidence type="ECO:0000313" key="4">
    <source>
        <dbReference type="Proteomes" id="UP000182350"/>
    </source>
</evidence>
<evidence type="ECO:0000313" key="3">
    <source>
        <dbReference type="EMBL" id="SFX40909.1"/>
    </source>
</evidence>
<protein>
    <submittedName>
        <fullName evidence="3">Response regulator receiver domain-containing protein</fullName>
    </submittedName>
</protein>
<dbReference type="CDD" id="cd17557">
    <property type="entry name" value="REC_Rcp-like"/>
    <property type="match status" value="1"/>
</dbReference>
<dbReference type="RefSeq" id="WP_072325811.1">
    <property type="nucleotide sequence ID" value="NZ_FPJW01000004.1"/>
</dbReference>
<dbReference type="InterPro" id="IPR052893">
    <property type="entry name" value="TCS_response_regulator"/>
</dbReference>
<dbReference type="InterPro" id="IPR011006">
    <property type="entry name" value="CheY-like_superfamily"/>
</dbReference>
<proteinExistence type="predicted"/>
<evidence type="ECO:0000256" key="1">
    <source>
        <dbReference type="PROSITE-ProRule" id="PRU00169"/>
    </source>
</evidence>
<keyword evidence="4" id="KW-1185">Reference proteome</keyword>
<dbReference type="EMBL" id="FPJW01000004">
    <property type="protein sequence ID" value="SFX40909.1"/>
    <property type="molecule type" value="Genomic_DNA"/>
</dbReference>
<sequence>MVTGKENREPFNLLLVEDEPADAYLVRVALEESGLNAALHHVENANQALSYLRHEPPWQQSIKPSLILLDLNMPGMHGRDLLVRLKSDVLLKSIPVVVLTTSDAETDIKSCYEAGAAGFITKPMDIDQFIRVIRGLGDYWVNLLRTPSD</sequence>
<organism evidence="3 4">
    <name type="scientific">Marinospirillum alkaliphilum DSM 21637</name>
    <dbReference type="NCBI Taxonomy" id="1122209"/>
    <lineage>
        <taxon>Bacteria</taxon>
        <taxon>Pseudomonadati</taxon>
        <taxon>Pseudomonadota</taxon>
        <taxon>Gammaproteobacteria</taxon>
        <taxon>Oceanospirillales</taxon>
        <taxon>Oceanospirillaceae</taxon>
        <taxon>Marinospirillum</taxon>
    </lineage>
</organism>
<dbReference type="OrthoDB" id="9793549at2"/>
<dbReference type="SUPFAM" id="SSF52172">
    <property type="entry name" value="CheY-like"/>
    <property type="match status" value="1"/>
</dbReference>
<reference evidence="3 4" key="1">
    <citation type="submission" date="2016-11" db="EMBL/GenBank/DDBJ databases">
        <authorList>
            <person name="Jaros S."/>
            <person name="Januszkiewicz K."/>
            <person name="Wedrychowicz H."/>
        </authorList>
    </citation>
    <scope>NUCLEOTIDE SEQUENCE [LARGE SCALE GENOMIC DNA]</scope>
    <source>
        <strain evidence="3 4">DSM 21637</strain>
    </source>
</reference>
<dbReference type="SMART" id="SM00448">
    <property type="entry name" value="REC"/>
    <property type="match status" value="1"/>
</dbReference>